<proteinExistence type="predicted"/>
<keyword evidence="2" id="KW-1185">Reference proteome</keyword>
<keyword evidence="1" id="KW-0812">Transmembrane</keyword>
<keyword evidence="1" id="KW-0472">Membrane</keyword>
<keyword evidence="1" id="KW-1133">Transmembrane helix</keyword>
<name>A0A7I4YTC0_HAECO</name>
<organism evidence="2 3">
    <name type="scientific">Haemonchus contortus</name>
    <name type="common">Barber pole worm</name>
    <dbReference type="NCBI Taxonomy" id="6289"/>
    <lineage>
        <taxon>Eukaryota</taxon>
        <taxon>Metazoa</taxon>
        <taxon>Ecdysozoa</taxon>
        <taxon>Nematoda</taxon>
        <taxon>Chromadorea</taxon>
        <taxon>Rhabditida</taxon>
        <taxon>Rhabditina</taxon>
        <taxon>Rhabditomorpha</taxon>
        <taxon>Strongyloidea</taxon>
        <taxon>Trichostrongylidae</taxon>
        <taxon>Haemonchus</taxon>
    </lineage>
</organism>
<protein>
    <submittedName>
        <fullName evidence="3">Clarin-3</fullName>
    </submittedName>
</protein>
<evidence type="ECO:0000256" key="1">
    <source>
        <dbReference type="SAM" id="Phobius"/>
    </source>
</evidence>
<dbReference type="Proteomes" id="UP000025227">
    <property type="component" value="Unplaced"/>
</dbReference>
<dbReference type="AlphaFoldDB" id="A0A7I4YTC0"/>
<reference evidence="3" key="1">
    <citation type="submission" date="2020-12" db="UniProtKB">
        <authorList>
            <consortium name="WormBaseParasite"/>
        </authorList>
    </citation>
    <scope>IDENTIFICATION</scope>
    <source>
        <strain evidence="3">MHco3</strain>
    </source>
</reference>
<feature type="transmembrane region" description="Helical" evidence="1">
    <location>
        <begin position="6"/>
        <end position="25"/>
    </location>
</feature>
<evidence type="ECO:0000313" key="2">
    <source>
        <dbReference type="Proteomes" id="UP000025227"/>
    </source>
</evidence>
<sequence>ISLMFYLVVVGLVCMVNFLVAYSMYESRKTCAKDKMIKDSMKAESKNS</sequence>
<dbReference type="WBParaSite" id="HCON_00134550-00001">
    <property type="protein sequence ID" value="HCON_00134550-00001"/>
    <property type="gene ID" value="HCON_00134550"/>
</dbReference>
<evidence type="ECO:0000313" key="3">
    <source>
        <dbReference type="WBParaSite" id="HCON_00134550-00001"/>
    </source>
</evidence>
<accession>A0A7I4YTC0</accession>